<evidence type="ECO:0000313" key="7">
    <source>
        <dbReference type="Proteomes" id="UP001620405"/>
    </source>
</evidence>
<evidence type="ECO:0000256" key="3">
    <source>
        <dbReference type="ARBA" id="ARBA00022833"/>
    </source>
</evidence>
<gene>
    <name evidence="6" type="ORF">ISP13_13640</name>
</gene>
<keyword evidence="2" id="KW-0479">Metal-binding</keyword>
<evidence type="ECO:0000256" key="1">
    <source>
        <dbReference type="ARBA" id="ARBA00005495"/>
    </source>
</evidence>
<keyword evidence="4" id="KW-0456">Lyase</keyword>
<evidence type="ECO:0000313" key="6">
    <source>
        <dbReference type="EMBL" id="MFK2874581.1"/>
    </source>
</evidence>
<comment type="caution">
    <text evidence="6">The sequence shown here is derived from an EMBL/GenBank/DDBJ whole genome shotgun (WGS) entry which is preliminary data.</text>
</comment>
<keyword evidence="7" id="KW-1185">Reference proteome</keyword>
<reference evidence="6 7" key="1">
    <citation type="submission" date="2020-10" db="EMBL/GenBank/DDBJ databases">
        <title>Phylogeny of dyella-like bacteria.</title>
        <authorList>
            <person name="Fu J."/>
        </authorList>
    </citation>
    <scope>NUCLEOTIDE SEQUENCE [LARGE SCALE GENOMIC DNA]</scope>
    <source>
        <strain evidence="6 7">DHOB07</strain>
    </source>
</reference>
<sequence length="138" mass="15261">MNATKLEGGCYCGAVRYVAEGKPMLKAQCHCRECQYISGGSPNMFLLMPVDGFSYTKGTPKRFARSDLEHPVTREFCAECGTHLTTLRPGLDAIILKVGTLDDPSVFGTPQMAIFTVDKQAFHQIPDGLPTFERMPKR</sequence>
<protein>
    <submittedName>
        <fullName evidence="6">GFA family protein</fullName>
    </submittedName>
</protein>
<comment type="similarity">
    <text evidence="1">Belongs to the Gfa family.</text>
</comment>
<dbReference type="Pfam" id="PF04828">
    <property type="entry name" value="GFA"/>
    <property type="match status" value="1"/>
</dbReference>
<accession>A0ABW8IX50</accession>
<dbReference type="InterPro" id="IPR011057">
    <property type="entry name" value="Mss4-like_sf"/>
</dbReference>
<evidence type="ECO:0000256" key="2">
    <source>
        <dbReference type="ARBA" id="ARBA00022723"/>
    </source>
</evidence>
<dbReference type="EMBL" id="JADIKG010000012">
    <property type="protein sequence ID" value="MFK2874581.1"/>
    <property type="molecule type" value="Genomic_DNA"/>
</dbReference>
<dbReference type="PANTHER" id="PTHR33337:SF40">
    <property type="entry name" value="CENP-V_GFA DOMAIN-CONTAINING PROTEIN-RELATED"/>
    <property type="match status" value="1"/>
</dbReference>
<feature type="domain" description="CENP-V/GFA" evidence="5">
    <location>
        <begin position="6"/>
        <end position="123"/>
    </location>
</feature>
<dbReference type="Gene3D" id="3.90.1590.10">
    <property type="entry name" value="glutathione-dependent formaldehyde- activating enzyme (gfa)"/>
    <property type="match status" value="1"/>
</dbReference>
<dbReference type="RefSeq" id="WP_284402071.1">
    <property type="nucleotide sequence ID" value="NZ_BSNQ01000009.1"/>
</dbReference>
<keyword evidence="3" id="KW-0862">Zinc</keyword>
<dbReference type="PANTHER" id="PTHR33337">
    <property type="entry name" value="GFA DOMAIN-CONTAINING PROTEIN"/>
    <property type="match status" value="1"/>
</dbReference>
<dbReference type="PROSITE" id="PS51891">
    <property type="entry name" value="CENP_V_GFA"/>
    <property type="match status" value="1"/>
</dbReference>
<dbReference type="InterPro" id="IPR006913">
    <property type="entry name" value="CENP-V/GFA"/>
</dbReference>
<organism evidence="6 7">
    <name type="scientific">Dyella lipolytica</name>
    <dbReference type="NCBI Taxonomy" id="1867835"/>
    <lineage>
        <taxon>Bacteria</taxon>
        <taxon>Pseudomonadati</taxon>
        <taxon>Pseudomonadota</taxon>
        <taxon>Gammaproteobacteria</taxon>
        <taxon>Lysobacterales</taxon>
        <taxon>Rhodanobacteraceae</taxon>
        <taxon>Dyella</taxon>
    </lineage>
</organism>
<proteinExistence type="inferred from homology"/>
<name>A0ABW8IX50_9GAMM</name>
<dbReference type="SUPFAM" id="SSF51316">
    <property type="entry name" value="Mss4-like"/>
    <property type="match status" value="1"/>
</dbReference>
<dbReference type="Proteomes" id="UP001620405">
    <property type="component" value="Unassembled WGS sequence"/>
</dbReference>
<evidence type="ECO:0000259" key="5">
    <source>
        <dbReference type="PROSITE" id="PS51891"/>
    </source>
</evidence>
<evidence type="ECO:0000256" key="4">
    <source>
        <dbReference type="ARBA" id="ARBA00023239"/>
    </source>
</evidence>